<keyword evidence="2" id="KW-1185">Reference proteome</keyword>
<sequence length="317" mass="36472">MVKGKIIKGIAGFYYVQTDDKIYECKARGKFRKDQLTPLIGDYVEINTTNYEGSLKSDFLQGTIEEILERKNKLIRPPVANIDQGLIVFSVSYPKLHVDLLDKFLLIMEKEKIEAHIILNKIDEQNTIDYKQLIKTYSSAGYNILDISAVQNINLNKIKLLLNNKTSFFAGPSGVGKSTILNQVQKNLVLETGVMSEKIKRGKHTTRHVELMPLIEGGYVVDTPGFTSLQLDDFECDDLKYYFREFNKYEGQCKFTGCNHINEPQCVIKQLLKDNKISKSRYDSYINYFNQLKNIRKKPPLSQQSKGYRLTKDKIID</sequence>
<name>A0ACC8XHH3_9FIRM</name>
<comment type="caution">
    <text evidence="1">The sequence shown here is derived from an EMBL/GenBank/DDBJ whole genome shotgun (WGS) entry which is preliminary data.</text>
</comment>
<evidence type="ECO:0000313" key="2">
    <source>
        <dbReference type="Proteomes" id="UP000188637"/>
    </source>
</evidence>
<reference evidence="1" key="1">
    <citation type="submission" date="2016-08" db="EMBL/GenBank/DDBJ databases">
        <authorList>
            <person name="Ngugi D.K."/>
            <person name="Miyake S."/>
            <person name="Stingl U."/>
        </authorList>
    </citation>
    <scope>NUCLEOTIDE SEQUENCE</scope>
    <source>
        <strain evidence="1">SCG-D08WGA-EpuloA1</strain>
    </source>
</reference>
<protein>
    <submittedName>
        <fullName evidence="1">Ribosome small subunit-dependent GTPase A</fullName>
    </submittedName>
</protein>
<accession>A0ACC8XHH3</accession>
<proteinExistence type="predicted"/>
<gene>
    <name evidence="1" type="ORF">AN640_06825</name>
</gene>
<evidence type="ECO:0000313" key="1">
    <source>
        <dbReference type="EMBL" id="ONI43041.1"/>
    </source>
</evidence>
<dbReference type="Proteomes" id="UP000188637">
    <property type="component" value="Unassembled WGS sequence"/>
</dbReference>
<dbReference type="EMBL" id="LJHD01000169">
    <property type="protein sequence ID" value="ONI43041.1"/>
    <property type="molecule type" value="Genomic_DNA"/>
</dbReference>
<organism evidence="1 2">
    <name type="scientific">Candidatus Epulonipiscium fishelsonii</name>
    <dbReference type="NCBI Taxonomy" id="77094"/>
    <lineage>
        <taxon>Bacteria</taxon>
        <taxon>Bacillati</taxon>
        <taxon>Bacillota</taxon>
        <taxon>Clostridia</taxon>
        <taxon>Lachnospirales</taxon>
        <taxon>Lachnospiraceae</taxon>
        <taxon>Candidatus Epulonipiscium</taxon>
    </lineage>
</organism>